<dbReference type="SUPFAM" id="SSF47413">
    <property type="entry name" value="lambda repressor-like DNA-binding domains"/>
    <property type="match status" value="1"/>
</dbReference>
<dbReference type="GO" id="GO:0003677">
    <property type="term" value="F:DNA binding"/>
    <property type="evidence" value="ECO:0007669"/>
    <property type="project" value="UniProtKB-KW"/>
</dbReference>
<keyword evidence="2" id="KW-0472">Membrane</keyword>
<dbReference type="InterPro" id="IPR010982">
    <property type="entry name" value="Lambda_DNA-bd_dom_sf"/>
</dbReference>
<dbReference type="RefSeq" id="WP_087360321.1">
    <property type="nucleotide sequence ID" value="NZ_NFLJ01000060.1"/>
</dbReference>
<dbReference type="Pfam" id="PF01381">
    <property type="entry name" value="HTH_3"/>
    <property type="match status" value="1"/>
</dbReference>
<protein>
    <recommendedName>
        <fullName evidence="3">HTH cro/C1-type domain-containing protein</fullName>
    </recommendedName>
</protein>
<keyword evidence="2" id="KW-0812">Transmembrane</keyword>
<evidence type="ECO:0000313" key="4">
    <source>
        <dbReference type="EMBL" id="OUQ31048.1"/>
    </source>
</evidence>
<gene>
    <name evidence="4" type="ORF">B5E75_13565</name>
</gene>
<feature type="transmembrane region" description="Helical" evidence="2">
    <location>
        <begin position="118"/>
        <end position="135"/>
    </location>
</feature>
<feature type="transmembrane region" description="Helical" evidence="2">
    <location>
        <begin position="88"/>
        <end position="106"/>
    </location>
</feature>
<keyword evidence="1" id="KW-0238">DNA-binding</keyword>
<proteinExistence type="predicted"/>
<dbReference type="AlphaFoldDB" id="A0A1Y4SMD5"/>
<dbReference type="PANTHER" id="PTHR46558">
    <property type="entry name" value="TRACRIPTIONAL REGULATORY PROTEIN-RELATED-RELATED"/>
    <property type="match status" value="1"/>
</dbReference>
<keyword evidence="5" id="KW-1185">Reference proteome</keyword>
<dbReference type="EMBL" id="NFLJ01000060">
    <property type="protein sequence ID" value="OUQ31048.1"/>
    <property type="molecule type" value="Genomic_DNA"/>
</dbReference>
<dbReference type="Proteomes" id="UP000195305">
    <property type="component" value="Unassembled WGS sequence"/>
</dbReference>
<dbReference type="OrthoDB" id="9801008at2"/>
<accession>A0A1Y4SMD5</accession>
<dbReference type="PROSITE" id="PS50943">
    <property type="entry name" value="HTH_CROC1"/>
    <property type="match status" value="1"/>
</dbReference>
<comment type="caution">
    <text evidence="4">The sequence shown here is derived from an EMBL/GenBank/DDBJ whole genome shotgun (WGS) entry which is preliminary data.</text>
</comment>
<feature type="domain" description="HTH cro/C1-type" evidence="3">
    <location>
        <begin position="7"/>
        <end position="61"/>
    </location>
</feature>
<dbReference type="InterPro" id="IPR001387">
    <property type="entry name" value="Cro/C1-type_HTH"/>
</dbReference>
<dbReference type="Gene3D" id="1.10.260.40">
    <property type="entry name" value="lambda repressor-like DNA-binding domains"/>
    <property type="match status" value="1"/>
</dbReference>
<evidence type="ECO:0000313" key="5">
    <source>
        <dbReference type="Proteomes" id="UP000195305"/>
    </source>
</evidence>
<sequence>MRIADQIKSARIQKEYTQEQSAENLMVSRQTISNWENGKSLPDIVSIIRMSDLYDVSLDELLKGDKVLMEKIEKDAMAVKVEKKIIKFAWISIVLGVIVIILGNIFEDNPVIDFINGALPWILLGLMLLFAMLYLNKEENRKA</sequence>
<name>A0A1Y4SMD5_9FIRM</name>
<evidence type="ECO:0000259" key="3">
    <source>
        <dbReference type="PROSITE" id="PS50943"/>
    </source>
</evidence>
<dbReference type="CDD" id="cd00093">
    <property type="entry name" value="HTH_XRE"/>
    <property type="match status" value="1"/>
</dbReference>
<evidence type="ECO:0000256" key="2">
    <source>
        <dbReference type="SAM" id="Phobius"/>
    </source>
</evidence>
<evidence type="ECO:0000256" key="1">
    <source>
        <dbReference type="ARBA" id="ARBA00023125"/>
    </source>
</evidence>
<dbReference type="PANTHER" id="PTHR46558:SF15">
    <property type="entry name" value="HELIX-TURN-HELIX DOMAIN PROTEIN"/>
    <property type="match status" value="1"/>
</dbReference>
<keyword evidence="2" id="KW-1133">Transmembrane helix</keyword>
<organism evidence="4 5">
    <name type="scientific">Massilimicrobiota timonensis</name>
    <dbReference type="NCBI Taxonomy" id="1776392"/>
    <lineage>
        <taxon>Bacteria</taxon>
        <taxon>Bacillati</taxon>
        <taxon>Bacillota</taxon>
        <taxon>Erysipelotrichia</taxon>
        <taxon>Erysipelotrichales</taxon>
        <taxon>Erysipelotrichaceae</taxon>
        <taxon>Massilimicrobiota</taxon>
    </lineage>
</organism>
<reference evidence="4 5" key="1">
    <citation type="journal article" date="2018" name="BMC Genomics">
        <title>Whole genome sequencing and function prediction of 133 gut anaerobes isolated from chicken caecum in pure cultures.</title>
        <authorList>
            <person name="Medvecky M."/>
            <person name="Cejkova D."/>
            <person name="Polansky O."/>
            <person name="Karasova D."/>
            <person name="Kubasova T."/>
            <person name="Cizek A."/>
            <person name="Rychlik I."/>
        </authorList>
    </citation>
    <scope>NUCLEOTIDE SEQUENCE [LARGE SCALE GENOMIC DNA]</scope>
    <source>
        <strain evidence="4 5">An13</strain>
    </source>
</reference>
<dbReference type="SMART" id="SM00530">
    <property type="entry name" value="HTH_XRE"/>
    <property type="match status" value="1"/>
</dbReference>